<reference evidence="6 7" key="1">
    <citation type="submission" date="2019-07" db="EMBL/GenBank/DDBJ databases">
        <title>The pathways for chlorine oxyanion respiration interact through the shared metabolite chlorate.</title>
        <authorList>
            <person name="Barnum T.P."/>
            <person name="Cheng Y."/>
            <person name="Hill K.A."/>
            <person name="Lucas L.N."/>
            <person name="Carlson H.K."/>
            <person name="Coates J.D."/>
        </authorList>
    </citation>
    <scope>NUCLEOTIDE SEQUENCE [LARGE SCALE GENOMIC DNA]</scope>
    <source>
        <strain evidence="6">BK-3</strain>
    </source>
</reference>
<dbReference type="SUPFAM" id="SSF51366">
    <property type="entry name" value="Ribulose-phoshate binding barrel"/>
    <property type="match status" value="1"/>
</dbReference>
<accession>A0A558D8L5</accession>
<dbReference type="EMBL" id="VMRY01000015">
    <property type="protein sequence ID" value="TVT57372.1"/>
    <property type="molecule type" value="Genomic_DNA"/>
</dbReference>
<dbReference type="InterPro" id="IPR011060">
    <property type="entry name" value="RibuloseP-bd_barrel"/>
</dbReference>
<name>A0A558D8L5_9GAMM</name>
<dbReference type="InterPro" id="IPR006062">
    <property type="entry name" value="His_biosynth"/>
</dbReference>
<comment type="pathway">
    <text evidence="4">Amino-acid biosynthesis.</text>
</comment>
<dbReference type="Pfam" id="PF00977">
    <property type="entry name" value="His_biosynth"/>
    <property type="match status" value="1"/>
</dbReference>
<dbReference type="CDD" id="cd04723">
    <property type="entry name" value="HisA_HisF"/>
    <property type="match status" value="1"/>
</dbReference>
<evidence type="ECO:0008006" key="8">
    <source>
        <dbReference type="Google" id="ProtNLM"/>
    </source>
</evidence>
<evidence type="ECO:0000256" key="4">
    <source>
        <dbReference type="ARBA" id="ARBA00029440"/>
    </source>
</evidence>
<evidence type="ECO:0000313" key="6">
    <source>
        <dbReference type="EMBL" id="TVT57372.1"/>
    </source>
</evidence>
<dbReference type="InterPro" id="IPR044524">
    <property type="entry name" value="Isoase_HisA-like"/>
</dbReference>
<dbReference type="GO" id="GO:0005737">
    <property type="term" value="C:cytoplasm"/>
    <property type="evidence" value="ECO:0007669"/>
    <property type="project" value="TreeGrafter"/>
</dbReference>
<evidence type="ECO:0000313" key="7">
    <source>
        <dbReference type="Proteomes" id="UP000317355"/>
    </source>
</evidence>
<protein>
    <recommendedName>
        <fullName evidence="8">Nickel transporter</fullName>
    </recommendedName>
</protein>
<organism evidence="6 7">
    <name type="scientific">Sedimenticola thiotaurini</name>
    <dbReference type="NCBI Taxonomy" id="1543721"/>
    <lineage>
        <taxon>Bacteria</taxon>
        <taxon>Pseudomonadati</taxon>
        <taxon>Pseudomonadota</taxon>
        <taxon>Gammaproteobacteria</taxon>
        <taxon>Chromatiales</taxon>
        <taxon>Sedimenticolaceae</taxon>
        <taxon>Sedimenticola</taxon>
    </lineage>
</organism>
<dbReference type="Proteomes" id="UP000317355">
    <property type="component" value="Unassembled WGS sequence"/>
</dbReference>
<keyword evidence="3 5" id="KW-0368">Histidine biosynthesis</keyword>
<dbReference type="Gene3D" id="3.20.20.70">
    <property type="entry name" value="Aldolase class I"/>
    <property type="match status" value="1"/>
</dbReference>
<sequence length="271" mass="29662">MSQITNNGIKHHVALRHQTWYDLFIHTTTTGYVFKNKDPHTNSLNIIPVIDLLDGQSVHAKLGRRTEYRPLNSPLCQQGEVLPLIQRLCDDFGMQQLYIADLNAIQGKGDNHLTLHRIAHSFPDLTLWIDAGFATPDAIQTLQSSVTCRPVIGSESWQYTKPFANDQAIILSVDSVDGVLRDLSGITTDTRRRPNTLILMNLARVGSQRGPDIDLLSLWSKTAPGAELYMAGGVRHCDDLLTLQAAGASGVLLASAIHSGALTATDLTAFS</sequence>
<dbReference type="InterPro" id="IPR013785">
    <property type="entry name" value="Aldolase_TIM"/>
</dbReference>
<dbReference type="PANTHER" id="PTHR43090">
    <property type="entry name" value="1-(5-PHOSPHORIBOSYL)-5-[(5-PHOSPHORIBOSYLAMINO)METHYLIDENEAMINO] IMIDAZOLE-4-CARBOXAMIDE ISOMERASE"/>
    <property type="match status" value="1"/>
</dbReference>
<dbReference type="GO" id="GO:0000105">
    <property type="term" value="P:L-histidine biosynthetic process"/>
    <property type="evidence" value="ECO:0007669"/>
    <property type="project" value="UniProtKB-KW"/>
</dbReference>
<evidence type="ECO:0000256" key="1">
    <source>
        <dbReference type="ARBA" id="ARBA00009667"/>
    </source>
</evidence>
<dbReference type="GO" id="GO:0003949">
    <property type="term" value="F:1-(5-phosphoribosyl)-5-[(5-phosphoribosylamino)methylideneamino]imidazole-4-carboxamide isomerase activity"/>
    <property type="evidence" value="ECO:0007669"/>
    <property type="project" value="InterPro"/>
</dbReference>
<evidence type="ECO:0000256" key="5">
    <source>
        <dbReference type="RuleBase" id="RU003657"/>
    </source>
</evidence>
<comment type="caution">
    <text evidence="6">The sequence shown here is derived from an EMBL/GenBank/DDBJ whole genome shotgun (WGS) entry which is preliminary data.</text>
</comment>
<evidence type="ECO:0000256" key="3">
    <source>
        <dbReference type="ARBA" id="ARBA00023102"/>
    </source>
</evidence>
<dbReference type="AlphaFoldDB" id="A0A558D8L5"/>
<gene>
    <name evidence="6" type="ORF">FHK82_06190</name>
</gene>
<dbReference type="PANTHER" id="PTHR43090:SF2">
    <property type="entry name" value="1-(5-PHOSPHORIBOSYL)-5-[(5-PHOSPHORIBOSYLAMINO)METHYLIDENEAMINO] IMIDAZOLE-4-CARBOXAMIDE ISOMERASE"/>
    <property type="match status" value="1"/>
</dbReference>
<comment type="similarity">
    <text evidence="1 5">Belongs to the HisA/HisF family.</text>
</comment>
<evidence type="ECO:0000256" key="2">
    <source>
        <dbReference type="ARBA" id="ARBA00022605"/>
    </source>
</evidence>
<dbReference type="GO" id="GO:0000162">
    <property type="term" value="P:L-tryptophan biosynthetic process"/>
    <property type="evidence" value="ECO:0007669"/>
    <property type="project" value="TreeGrafter"/>
</dbReference>
<keyword evidence="2 5" id="KW-0028">Amino-acid biosynthesis</keyword>
<proteinExistence type="inferred from homology"/>